<feature type="transmembrane region" description="Helical" evidence="5">
    <location>
        <begin position="358"/>
        <end position="374"/>
    </location>
</feature>
<feature type="transmembrane region" description="Helical" evidence="5">
    <location>
        <begin position="268"/>
        <end position="288"/>
    </location>
</feature>
<feature type="transmembrane region" description="Helical" evidence="5">
    <location>
        <begin position="151"/>
        <end position="171"/>
    </location>
</feature>
<keyword evidence="8" id="KW-1185">Reference proteome</keyword>
<keyword evidence="3 5" id="KW-0472">Membrane</keyword>
<dbReference type="PROSITE" id="PS50850">
    <property type="entry name" value="MFS"/>
    <property type="match status" value="1"/>
</dbReference>
<feature type="transmembrane region" description="Helical" evidence="5">
    <location>
        <begin position="425"/>
        <end position="442"/>
    </location>
</feature>
<gene>
    <name evidence="7" type="ORF">SAMN04487940_102464</name>
</gene>
<accession>A0A975W800</accession>
<proteinExistence type="predicted"/>
<feature type="transmembrane region" description="Helical" evidence="5">
    <location>
        <begin position="331"/>
        <end position="352"/>
    </location>
</feature>
<evidence type="ECO:0000256" key="5">
    <source>
        <dbReference type="SAM" id="Phobius"/>
    </source>
</evidence>
<name>A0A975W800_9RHOB</name>
<organism evidence="7 8">
    <name type="scientific">Marinovum algicola</name>
    <dbReference type="NCBI Taxonomy" id="42444"/>
    <lineage>
        <taxon>Bacteria</taxon>
        <taxon>Pseudomonadati</taxon>
        <taxon>Pseudomonadota</taxon>
        <taxon>Alphaproteobacteria</taxon>
        <taxon>Rhodobacterales</taxon>
        <taxon>Roseobacteraceae</taxon>
        <taxon>Marinovum</taxon>
    </lineage>
</organism>
<feature type="transmembrane region" description="Helical" evidence="5">
    <location>
        <begin position="126"/>
        <end position="145"/>
    </location>
</feature>
<keyword evidence="2 5" id="KW-1133">Transmembrane helix</keyword>
<feature type="transmembrane region" description="Helical" evidence="5">
    <location>
        <begin position="220"/>
        <end position="240"/>
    </location>
</feature>
<dbReference type="Proteomes" id="UP000182932">
    <property type="component" value="Unassembled WGS sequence"/>
</dbReference>
<dbReference type="InterPro" id="IPR036259">
    <property type="entry name" value="MFS_trans_sf"/>
</dbReference>
<dbReference type="InterPro" id="IPR052528">
    <property type="entry name" value="Sugar_transport-like"/>
</dbReference>
<dbReference type="GO" id="GO:0022857">
    <property type="term" value="F:transmembrane transporter activity"/>
    <property type="evidence" value="ECO:0007669"/>
    <property type="project" value="InterPro"/>
</dbReference>
<evidence type="ECO:0000259" key="6">
    <source>
        <dbReference type="PROSITE" id="PS50850"/>
    </source>
</evidence>
<feature type="transmembrane region" description="Helical" evidence="5">
    <location>
        <begin position="394"/>
        <end position="419"/>
    </location>
</feature>
<feature type="region of interest" description="Disordered" evidence="4">
    <location>
        <begin position="1"/>
        <end position="33"/>
    </location>
</feature>
<keyword evidence="1 5" id="KW-0812">Transmembrane</keyword>
<reference evidence="7 8" key="1">
    <citation type="submission" date="2016-10" db="EMBL/GenBank/DDBJ databases">
        <authorList>
            <person name="Varghese N."/>
            <person name="Submissions S."/>
        </authorList>
    </citation>
    <scope>NUCLEOTIDE SEQUENCE [LARGE SCALE GENOMIC DNA]</scope>
    <source>
        <strain evidence="7 8">FF3</strain>
    </source>
</reference>
<evidence type="ECO:0000313" key="8">
    <source>
        <dbReference type="Proteomes" id="UP000182932"/>
    </source>
</evidence>
<sequence>MSSAKPNPSMERRPEFDRAGPGARTLRAESQRGARPISEHLFHRISGETTDNREARNGLRHVVALTASKLSDGLIDPKLILSWLLTSLGAPALLVGLLVPIREAGALLPQILLSGWLRRLRYRKRFWAVGAMGQGASAALIVLAALSLTGWAAGLAICAALAALAVSRAACSVSYKDVLGKTVAKSRRGAVTGAAGSISAAGVILLGVLLLTGVLRSETAVLMAIALAAGLWLAAAALMLRLEEAPSDPDGAARPELAPLWQDRQLQLFILVRGLLVPTALAPPYFVLLAARQGNLELRGLGVLVLVSALASFVSSYVWGRLADWSSRRVLMLTGLLGAAAMLAAVLAVWLGLGDTPWALPLALFALMLAYHGVRQGRSIYLVDMSPPESRATYAALANTAIGTLLLVAGAIGGLAALIGPSVSLIGFAALCVAASIAALWLKEVEE</sequence>
<evidence type="ECO:0000256" key="1">
    <source>
        <dbReference type="ARBA" id="ARBA00022692"/>
    </source>
</evidence>
<dbReference type="PANTHER" id="PTHR23526:SF2">
    <property type="entry name" value="MAJOR FACILITATOR SUPERFAMILY (MFS) PROFILE DOMAIN-CONTAINING PROTEIN"/>
    <property type="match status" value="1"/>
</dbReference>
<evidence type="ECO:0000256" key="4">
    <source>
        <dbReference type="SAM" id="MobiDB-lite"/>
    </source>
</evidence>
<dbReference type="Gene3D" id="1.20.1250.20">
    <property type="entry name" value="MFS general substrate transporter like domains"/>
    <property type="match status" value="1"/>
</dbReference>
<dbReference type="EMBL" id="FNYY01000002">
    <property type="protein sequence ID" value="SEI95341.1"/>
    <property type="molecule type" value="Genomic_DNA"/>
</dbReference>
<protein>
    <submittedName>
        <fullName evidence="7">Predicted arabinose efflux permease, MFS family</fullName>
    </submittedName>
</protein>
<dbReference type="AlphaFoldDB" id="A0A975W800"/>
<feature type="transmembrane region" description="Helical" evidence="5">
    <location>
        <begin position="80"/>
        <end position="101"/>
    </location>
</feature>
<feature type="domain" description="Major facilitator superfamily (MFS) profile" evidence="6">
    <location>
        <begin position="221"/>
        <end position="447"/>
    </location>
</feature>
<dbReference type="PANTHER" id="PTHR23526">
    <property type="entry name" value="INTEGRAL MEMBRANE TRANSPORT PROTEIN-RELATED"/>
    <property type="match status" value="1"/>
</dbReference>
<dbReference type="SUPFAM" id="SSF103473">
    <property type="entry name" value="MFS general substrate transporter"/>
    <property type="match status" value="1"/>
</dbReference>
<feature type="transmembrane region" description="Helical" evidence="5">
    <location>
        <begin position="300"/>
        <end position="319"/>
    </location>
</feature>
<feature type="transmembrane region" description="Helical" evidence="5">
    <location>
        <begin position="191"/>
        <end position="214"/>
    </location>
</feature>
<evidence type="ECO:0000256" key="3">
    <source>
        <dbReference type="ARBA" id="ARBA00023136"/>
    </source>
</evidence>
<comment type="caution">
    <text evidence="7">The sequence shown here is derived from an EMBL/GenBank/DDBJ whole genome shotgun (WGS) entry which is preliminary data.</text>
</comment>
<dbReference type="InterPro" id="IPR020846">
    <property type="entry name" value="MFS_dom"/>
</dbReference>
<evidence type="ECO:0000256" key="2">
    <source>
        <dbReference type="ARBA" id="ARBA00022989"/>
    </source>
</evidence>
<evidence type="ECO:0000313" key="7">
    <source>
        <dbReference type="EMBL" id="SEI95341.1"/>
    </source>
</evidence>